<dbReference type="Proteomes" id="UP000199400">
    <property type="component" value="Unassembled WGS sequence"/>
</dbReference>
<keyword evidence="2" id="KW-0732">Signal</keyword>
<dbReference type="Pfam" id="PF04280">
    <property type="entry name" value="Tim44"/>
    <property type="match status" value="1"/>
</dbReference>
<feature type="chain" id="PRO_5011623868" evidence="2">
    <location>
        <begin position="40"/>
        <end position="517"/>
    </location>
</feature>
<evidence type="ECO:0000313" key="4">
    <source>
        <dbReference type="EMBL" id="SFE55525.1"/>
    </source>
</evidence>
<reference evidence="5" key="1">
    <citation type="submission" date="2016-10" db="EMBL/GenBank/DDBJ databases">
        <authorList>
            <person name="Varghese N."/>
            <person name="Submissions S."/>
        </authorList>
    </citation>
    <scope>NUCLEOTIDE SEQUENCE [LARGE SCALE GENOMIC DNA]</scope>
    <source>
        <strain evidence="5">ATCC 25963</strain>
    </source>
</reference>
<keyword evidence="1" id="KW-0812">Transmembrane</keyword>
<feature type="domain" description="Tim44-like" evidence="3">
    <location>
        <begin position="330"/>
        <end position="511"/>
    </location>
</feature>
<dbReference type="InterPro" id="IPR032710">
    <property type="entry name" value="NTF2-like_dom_sf"/>
</dbReference>
<dbReference type="EMBL" id="FOMX01000015">
    <property type="protein sequence ID" value="SFE55525.1"/>
    <property type="molecule type" value="Genomic_DNA"/>
</dbReference>
<name>A0A1I2BH72_9BACT</name>
<accession>A0A1I2BH72</accession>
<evidence type="ECO:0000259" key="3">
    <source>
        <dbReference type="SMART" id="SM00978"/>
    </source>
</evidence>
<evidence type="ECO:0000313" key="5">
    <source>
        <dbReference type="Proteomes" id="UP000199400"/>
    </source>
</evidence>
<dbReference type="SMART" id="SM00978">
    <property type="entry name" value="Tim44"/>
    <property type="match status" value="1"/>
</dbReference>
<evidence type="ECO:0000256" key="2">
    <source>
        <dbReference type="SAM" id="SignalP"/>
    </source>
</evidence>
<organism evidence="4 5">
    <name type="scientific">Nannocystis exedens</name>
    <dbReference type="NCBI Taxonomy" id="54"/>
    <lineage>
        <taxon>Bacteria</taxon>
        <taxon>Pseudomonadati</taxon>
        <taxon>Myxococcota</taxon>
        <taxon>Polyangia</taxon>
        <taxon>Nannocystales</taxon>
        <taxon>Nannocystaceae</taxon>
        <taxon>Nannocystis</taxon>
    </lineage>
</organism>
<dbReference type="InterPro" id="IPR007379">
    <property type="entry name" value="Tim44-like_dom"/>
</dbReference>
<dbReference type="STRING" id="54.SAMN02745121_04680"/>
<dbReference type="SUPFAM" id="SSF54427">
    <property type="entry name" value="NTF2-like"/>
    <property type="match status" value="1"/>
</dbReference>
<protein>
    <submittedName>
        <fullName evidence="4">Tim44-like domain-containing protein</fullName>
    </submittedName>
</protein>
<sequence length="517" mass="56452">MKDMSKRACSRGHGVKGMSGKTWPKALALVAAAVLLALAAEAAARPGGGHSYSGGGGGGSSFGGGGGGGGDGGAILYLLVRLLFEVPQLGVPLLIVVGVVVYYHYRNDQQRQADETWDSAPTTAAHAVRRGDLGSIRRLDPDFSAVLFTDFVYALYARVQGARGDAKAMEALAPYVAPDTREALMKREPAGVPIRGVVIGSMQVERVQLPAGPDGMIEIEVAFEANYSAALPEGERGFYVREAWRLQRRADARSRTPETVTALGCPSCGAPFERSDTGACRFCGQQVEGGRFDWTVHHVRVRSLESRPPPLTHHAEEVGTDDRTLFMPGIQQAHAALIAEDPTTSPERIDQRVRTIHAELNAAWTALDLRRVRPYVSDSLFNYLQYWIDAYRAQGLRNVLANPEVLRLVIVKLERDRWYDALTVRVWARSIDYTARMNGDHVSGSTRYPRTYSEYWTLIRGSKVRGAPASNVNCPNCGGPLDRVNMAGACEYCGAHLTRGEFDWVLSKIEQDEAYAG</sequence>
<evidence type="ECO:0000256" key="1">
    <source>
        <dbReference type="SAM" id="Phobius"/>
    </source>
</evidence>
<dbReference type="AlphaFoldDB" id="A0A1I2BH72"/>
<dbReference type="Gene3D" id="3.10.450.240">
    <property type="match status" value="1"/>
</dbReference>
<keyword evidence="5" id="KW-1185">Reference proteome</keyword>
<feature type="transmembrane region" description="Helical" evidence="1">
    <location>
        <begin position="86"/>
        <end position="105"/>
    </location>
</feature>
<feature type="signal peptide" evidence="2">
    <location>
        <begin position="1"/>
        <end position="39"/>
    </location>
</feature>
<keyword evidence="1" id="KW-1133">Transmembrane helix</keyword>
<gene>
    <name evidence="4" type="ORF">SAMN02745121_04680</name>
</gene>
<proteinExistence type="predicted"/>
<keyword evidence="1" id="KW-0472">Membrane</keyword>